<evidence type="ECO:0000256" key="5">
    <source>
        <dbReference type="ARBA" id="ARBA00022989"/>
    </source>
</evidence>
<dbReference type="Gene3D" id="1.20.1250.20">
    <property type="entry name" value="MFS general substrate transporter like domains"/>
    <property type="match status" value="1"/>
</dbReference>
<feature type="transmembrane region" description="Helical" evidence="9">
    <location>
        <begin position="76"/>
        <end position="94"/>
    </location>
</feature>
<feature type="transmembrane region" description="Helical" evidence="9">
    <location>
        <begin position="127"/>
        <end position="148"/>
    </location>
</feature>
<dbReference type="SUPFAM" id="SSF103473">
    <property type="entry name" value="MFS general substrate transporter"/>
    <property type="match status" value="1"/>
</dbReference>
<dbReference type="NCBIfam" id="TIGR00879">
    <property type="entry name" value="SP"/>
    <property type="match status" value="1"/>
</dbReference>
<feature type="region of interest" description="Disordered" evidence="8">
    <location>
        <begin position="515"/>
        <end position="535"/>
    </location>
</feature>
<keyword evidence="4 9" id="KW-0812">Transmembrane</keyword>
<proteinExistence type="inferred from homology"/>
<evidence type="ECO:0000313" key="12">
    <source>
        <dbReference type="Proteomes" id="UP001642482"/>
    </source>
</evidence>
<dbReference type="InterPro" id="IPR036259">
    <property type="entry name" value="MFS_trans_sf"/>
</dbReference>
<dbReference type="Proteomes" id="UP001642482">
    <property type="component" value="Unassembled WGS sequence"/>
</dbReference>
<keyword evidence="3 7" id="KW-0813">Transport</keyword>
<feature type="transmembrane region" description="Helical" evidence="9">
    <location>
        <begin position="160"/>
        <end position="178"/>
    </location>
</feature>
<feature type="transmembrane region" description="Helical" evidence="9">
    <location>
        <begin position="382"/>
        <end position="410"/>
    </location>
</feature>
<evidence type="ECO:0000256" key="3">
    <source>
        <dbReference type="ARBA" id="ARBA00022448"/>
    </source>
</evidence>
<dbReference type="Pfam" id="PF00083">
    <property type="entry name" value="Sugar_tr"/>
    <property type="match status" value="1"/>
</dbReference>
<evidence type="ECO:0000259" key="10">
    <source>
        <dbReference type="PROSITE" id="PS50850"/>
    </source>
</evidence>
<keyword evidence="5 9" id="KW-1133">Transmembrane helix</keyword>
<feature type="transmembrane region" description="Helical" evidence="9">
    <location>
        <begin position="198"/>
        <end position="216"/>
    </location>
</feature>
<dbReference type="InterPro" id="IPR003663">
    <property type="entry name" value="Sugar/inositol_transpt"/>
</dbReference>
<dbReference type="InterPro" id="IPR020846">
    <property type="entry name" value="MFS_dom"/>
</dbReference>
<evidence type="ECO:0000256" key="4">
    <source>
        <dbReference type="ARBA" id="ARBA00022692"/>
    </source>
</evidence>
<evidence type="ECO:0000256" key="9">
    <source>
        <dbReference type="SAM" id="Phobius"/>
    </source>
</evidence>
<dbReference type="PANTHER" id="PTHR48022:SF28">
    <property type="entry name" value="MAJOR FACILITATOR SUPERFAMILY (MFS) PROFILE DOMAIN-CONTAINING PROTEIN-RELATED"/>
    <property type="match status" value="1"/>
</dbReference>
<reference evidence="11 12" key="1">
    <citation type="submission" date="2024-01" db="EMBL/GenBank/DDBJ databases">
        <authorList>
            <person name="Allen C."/>
            <person name="Tagirdzhanova G."/>
        </authorList>
    </citation>
    <scope>NUCLEOTIDE SEQUENCE [LARGE SCALE GENOMIC DNA]</scope>
</reference>
<dbReference type="PRINTS" id="PR00171">
    <property type="entry name" value="SUGRTRNSPORT"/>
</dbReference>
<gene>
    <name evidence="11" type="ORF">SEUCBS140593_003030</name>
</gene>
<feature type="domain" description="Major facilitator superfamily (MFS) profile" evidence="10">
    <location>
        <begin position="29"/>
        <end position="474"/>
    </location>
</feature>
<comment type="similarity">
    <text evidence="2 7">Belongs to the major facilitator superfamily. Sugar transporter (TC 2.A.1.1) family.</text>
</comment>
<evidence type="ECO:0000256" key="2">
    <source>
        <dbReference type="ARBA" id="ARBA00010992"/>
    </source>
</evidence>
<evidence type="ECO:0000256" key="6">
    <source>
        <dbReference type="ARBA" id="ARBA00023136"/>
    </source>
</evidence>
<dbReference type="InterPro" id="IPR005828">
    <property type="entry name" value="MFS_sugar_transport-like"/>
</dbReference>
<feature type="transmembrane region" description="Helical" evidence="9">
    <location>
        <begin position="326"/>
        <end position="344"/>
    </location>
</feature>
<comment type="subcellular location">
    <subcellularLocation>
        <location evidence="1">Membrane</location>
        <topology evidence="1">Multi-pass membrane protein</topology>
    </subcellularLocation>
</comment>
<feature type="transmembrane region" description="Helical" evidence="9">
    <location>
        <begin position="422"/>
        <end position="443"/>
    </location>
</feature>
<evidence type="ECO:0000313" key="11">
    <source>
        <dbReference type="EMBL" id="CAK7216924.1"/>
    </source>
</evidence>
<dbReference type="InterPro" id="IPR050360">
    <property type="entry name" value="MFS_Sugar_Transporters"/>
</dbReference>
<feature type="transmembrane region" description="Helical" evidence="9">
    <location>
        <begin position="288"/>
        <end position="314"/>
    </location>
</feature>
<evidence type="ECO:0000256" key="8">
    <source>
        <dbReference type="SAM" id="MobiDB-lite"/>
    </source>
</evidence>
<dbReference type="EMBL" id="CAWUHD010000022">
    <property type="protein sequence ID" value="CAK7216924.1"/>
    <property type="molecule type" value="Genomic_DNA"/>
</dbReference>
<feature type="transmembrane region" description="Helical" evidence="9">
    <location>
        <begin position="24"/>
        <end position="42"/>
    </location>
</feature>
<name>A0ABP0BBD1_9PEZI</name>
<comment type="caution">
    <text evidence="11">The sequence shown here is derived from an EMBL/GenBank/DDBJ whole genome shotgun (WGS) entry which is preliminary data.</text>
</comment>
<evidence type="ECO:0000256" key="7">
    <source>
        <dbReference type="RuleBase" id="RU003346"/>
    </source>
</evidence>
<feature type="transmembrane region" description="Helical" evidence="9">
    <location>
        <begin position="449"/>
        <end position="470"/>
    </location>
</feature>
<evidence type="ECO:0000256" key="1">
    <source>
        <dbReference type="ARBA" id="ARBA00004141"/>
    </source>
</evidence>
<dbReference type="PROSITE" id="PS50850">
    <property type="entry name" value="MFS"/>
    <property type="match status" value="1"/>
</dbReference>
<feature type="transmembrane region" description="Helical" evidence="9">
    <location>
        <begin position="101"/>
        <end position="121"/>
    </location>
</feature>
<feature type="transmembrane region" description="Helical" evidence="9">
    <location>
        <begin position="356"/>
        <end position="376"/>
    </location>
</feature>
<feature type="compositionally biased region" description="Basic and acidic residues" evidence="8">
    <location>
        <begin position="515"/>
        <end position="529"/>
    </location>
</feature>
<keyword evidence="6 9" id="KW-0472">Membrane</keyword>
<organism evidence="11 12">
    <name type="scientific">Sporothrix eucalyptigena</name>
    <dbReference type="NCBI Taxonomy" id="1812306"/>
    <lineage>
        <taxon>Eukaryota</taxon>
        <taxon>Fungi</taxon>
        <taxon>Dikarya</taxon>
        <taxon>Ascomycota</taxon>
        <taxon>Pezizomycotina</taxon>
        <taxon>Sordariomycetes</taxon>
        <taxon>Sordariomycetidae</taxon>
        <taxon>Ophiostomatales</taxon>
        <taxon>Ophiostomataceae</taxon>
        <taxon>Sporothrix</taxon>
    </lineage>
</organism>
<protein>
    <recommendedName>
        <fullName evidence="10">Major facilitator superfamily (MFS) profile domain-containing protein</fullName>
    </recommendedName>
</protein>
<dbReference type="PANTHER" id="PTHR48022">
    <property type="entry name" value="PLASTIDIC GLUCOSE TRANSPORTER 4"/>
    <property type="match status" value="1"/>
</dbReference>
<sequence>MKPFSAPYSAVTDRLRGRGEKSKYIEYLITATCAIGNMLFGYDQGVMGGFLTSEPFMRTFPSITSDNNATLQGFTVAVYEIGCAIGALSVIFGGDRFGRRITVMLGELIVIIGAILQASAFGLPQLIVARVITGVGNGMAVAVLPTWNGECSRATNRGRAVLWQLNINILGICIAYWVDYAVNQSAATVDTDWSWRFPLALQVFFAALTIVLSFFLPDSPRSLIKMGHISEARDVVDMLSLEPDEAKRNENTDVTMAMIELTLEEESVQTGSWKEIFTQGEQRFFQRLVLAIMSLCMLQISGVNLITYYASVIFQDTLGMSRNTSLLVTGFNGLEYWLATFIPIPLIDRVGRRRIMIFSAIGQSISMAVLAGTIAYPDSKGAGYTAAVFLFVFNTFLAIGMDGIPFLLPVELTPLKTRAKSVAIATGFFWLCNFFVVMISPVLIERIKFGTYILWAGTNFAFIPMIYFLIPETMKANLEDIDILFERNPTWLIGPGSRQKLAAIVREREGLDEIQKQHGHDGDEKEAIKNIENAA</sequence>
<keyword evidence="12" id="KW-1185">Reference proteome</keyword>
<accession>A0ABP0BBD1</accession>